<gene>
    <name evidence="4" type="ORF">SAMN05421767_11123</name>
</gene>
<dbReference type="AlphaFoldDB" id="A0A1H9K093"/>
<feature type="domain" description="DnaB/C C-terminal" evidence="2">
    <location>
        <begin position="127"/>
        <end position="198"/>
    </location>
</feature>
<dbReference type="InterPro" id="IPR053843">
    <property type="entry name" value="DnaD_N"/>
</dbReference>
<evidence type="ECO:0000313" key="4">
    <source>
        <dbReference type="EMBL" id="SEQ92458.1"/>
    </source>
</evidence>
<name>A0A1H9K093_9LACT</name>
<dbReference type="PANTHER" id="PTHR37293:SF6">
    <property type="entry name" value="DNA REPLICATION PROTEIN DNAD"/>
    <property type="match status" value="1"/>
</dbReference>
<sequence>MHQTFQESWMYAGSMAAPKYLMAHYRDLQLTGDEVIFVIALLEQGQANHFSLDYSQLSDTLELSDEEIFDYIQKLVQKKCLAITQIENSEHKREDSYSLKPMFEQLDLYYRSRSAKHEEMQGTNVLRMIEHEFGRPLKSMEIQTLTSWIDEDHYSFELIQAALKEAVLNQVFALNYMDKILLTWQRKGYTTAAQVIAEKNQMKNRYKAPKMPENNSQPKIEVPLTNWIKK</sequence>
<reference evidence="4 5" key="1">
    <citation type="submission" date="2016-10" db="EMBL/GenBank/DDBJ databases">
        <authorList>
            <person name="de Groot N.N."/>
        </authorList>
    </citation>
    <scope>NUCLEOTIDE SEQUENCE [LARGE SCALE GENOMIC DNA]</scope>
    <source>
        <strain evidence="4 5">DSM 15827</strain>
    </source>
</reference>
<dbReference type="PANTHER" id="PTHR37293">
    <property type="entry name" value="PHAGE REPLICATION PROTEIN-RELATED"/>
    <property type="match status" value="1"/>
</dbReference>
<dbReference type="InterPro" id="IPR006343">
    <property type="entry name" value="DnaB/C_C"/>
</dbReference>
<dbReference type="Gene3D" id="1.10.10.10">
    <property type="entry name" value="Winged helix-like DNA-binding domain superfamily/Winged helix DNA-binding domain"/>
    <property type="match status" value="1"/>
</dbReference>
<organism evidence="4 5">
    <name type="scientific">Granulicatella balaenopterae</name>
    <dbReference type="NCBI Taxonomy" id="137733"/>
    <lineage>
        <taxon>Bacteria</taxon>
        <taxon>Bacillati</taxon>
        <taxon>Bacillota</taxon>
        <taxon>Bacilli</taxon>
        <taxon>Lactobacillales</taxon>
        <taxon>Carnobacteriaceae</taxon>
        <taxon>Granulicatella</taxon>
    </lineage>
</organism>
<evidence type="ECO:0000259" key="2">
    <source>
        <dbReference type="Pfam" id="PF07261"/>
    </source>
</evidence>
<dbReference type="Gene3D" id="1.10.10.630">
    <property type="entry name" value="DnaD domain-like"/>
    <property type="match status" value="1"/>
</dbReference>
<comment type="similarity">
    <text evidence="1">Belongs to the DnaB/DnaD family.</text>
</comment>
<dbReference type="InterPro" id="IPR034829">
    <property type="entry name" value="DnaD-like_sf"/>
</dbReference>
<dbReference type="Proteomes" id="UP000198556">
    <property type="component" value="Unassembled WGS sequence"/>
</dbReference>
<keyword evidence="5" id="KW-1185">Reference proteome</keyword>
<evidence type="ECO:0000256" key="1">
    <source>
        <dbReference type="ARBA" id="ARBA00093462"/>
    </source>
</evidence>
<dbReference type="SUPFAM" id="SSF158499">
    <property type="entry name" value="DnaD domain-like"/>
    <property type="match status" value="1"/>
</dbReference>
<dbReference type="RefSeq" id="WP_177159523.1">
    <property type="nucleotide sequence ID" value="NZ_FOGF01000011.1"/>
</dbReference>
<dbReference type="NCBIfam" id="TIGR01446">
    <property type="entry name" value="DnaD_dom"/>
    <property type="match status" value="1"/>
</dbReference>
<dbReference type="STRING" id="137733.SAMN05421767_11123"/>
<dbReference type="InterPro" id="IPR053162">
    <property type="entry name" value="DnaD"/>
</dbReference>
<dbReference type="Pfam" id="PF21984">
    <property type="entry name" value="DnaD_N"/>
    <property type="match status" value="1"/>
</dbReference>
<proteinExistence type="inferred from homology"/>
<evidence type="ECO:0000313" key="5">
    <source>
        <dbReference type="Proteomes" id="UP000198556"/>
    </source>
</evidence>
<protein>
    <submittedName>
        <fullName evidence="4">DNA replication protein</fullName>
    </submittedName>
</protein>
<accession>A0A1H9K093</accession>
<evidence type="ECO:0000259" key="3">
    <source>
        <dbReference type="Pfam" id="PF21984"/>
    </source>
</evidence>
<dbReference type="Pfam" id="PF07261">
    <property type="entry name" value="DnaB_2"/>
    <property type="match status" value="1"/>
</dbReference>
<feature type="domain" description="DnaD N-terminal" evidence="3">
    <location>
        <begin position="18"/>
        <end position="111"/>
    </location>
</feature>
<dbReference type="InterPro" id="IPR036388">
    <property type="entry name" value="WH-like_DNA-bd_sf"/>
</dbReference>
<dbReference type="EMBL" id="FOGF01000011">
    <property type="protein sequence ID" value="SEQ92458.1"/>
    <property type="molecule type" value="Genomic_DNA"/>
</dbReference>